<gene>
    <name evidence="1" type="ORF">X805_36760</name>
</gene>
<name>A0A059KHJ0_9BURK</name>
<organism evidence="1 2">
    <name type="scientific">Sphaerotilus natans subsp. natans DSM 6575</name>
    <dbReference type="NCBI Taxonomy" id="1286631"/>
    <lineage>
        <taxon>Bacteria</taxon>
        <taxon>Pseudomonadati</taxon>
        <taxon>Pseudomonadota</taxon>
        <taxon>Betaproteobacteria</taxon>
        <taxon>Burkholderiales</taxon>
        <taxon>Sphaerotilaceae</taxon>
        <taxon>Sphaerotilus</taxon>
    </lineage>
</organism>
<sequence>MTEKYGGSPEIDAKGYGFFKARNARIAIVAGPNWFVVQYEYHADEKREKSEAVDKSKKRRDAL</sequence>
<dbReference type="Proteomes" id="UP000026714">
    <property type="component" value="Unassembled WGS sequence"/>
</dbReference>
<accession>A0A059KHJ0</accession>
<comment type="caution">
    <text evidence="1">The sequence shown here is derived from an EMBL/GenBank/DDBJ whole genome shotgun (WGS) entry which is preliminary data.</text>
</comment>
<evidence type="ECO:0000313" key="2">
    <source>
        <dbReference type="Proteomes" id="UP000026714"/>
    </source>
</evidence>
<protein>
    <submittedName>
        <fullName evidence="1">Uncharacterized protein</fullName>
    </submittedName>
</protein>
<proteinExistence type="predicted"/>
<dbReference type="AlphaFoldDB" id="A0A059KHJ0"/>
<evidence type="ECO:0000313" key="1">
    <source>
        <dbReference type="EMBL" id="KDB50689.1"/>
    </source>
</evidence>
<keyword evidence="2" id="KW-1185">Reference proteome</keyword>
<dbReference type="EMBL" id="AZRA01000118">
    <property type="protein sequence ID" value="KDB50689.1"/>
    <property type="molecule type" value="Genomic_DNA"/>
</dbReference>
<reference evidence="1 2" key="1">
    <citation type="journal article" date="2014" name="FEMS Microbiol. Ecol.">
        <title>Sphaerotilus natans encrusted with nanoball-shaped Fe(III) oxide minerals formed by nitrate-reducing mixotrophic Fe(II) oxidation.</title>
        <authorList>
            <person name="Park S."/>
            <person name="Kim D.H."/>
            <person name="Lee J.H."/>
            <person name="Hur H.G."/>
        </authorList>
    </citation>
    <scope>NUCLEOTIDE SEQUENCE [LARGE SCALE GENOMIC DNA]</scope>
    <source>
        <strain evidence="1 2">DSM 6575</strain>
    </source>
</reference>